<dbReference type="Pfam" id="PF00221">
    <property type="entry name" value="Lyase_aromatic"/>
    <property type="match status" value="1"/>
</dbReference>
<protein>
    <submittedName>
        <fullName evidence="1">Uncharacterized protein</fullName>
    </submittedName>
</protein>
<accession>A0A9P6MQH1</accession>
<keyword evidence="2" id="KW-1185">Reference proteome</keyword>
<sequence length="165" mass="18265">MDRLRYSLGLVAKHLDVQIAQPVSPEFNNGLAPSLVGNRARHVNMGLKGLQISANSIAPLLGFLGNSLADRFPTHAEQFNQNINSQAFGSANLARQSIDLLRRHVAMSLLFGIQAVDLRTYAIEGHYDARRLLLPAQIPIYTALHEITGTTPSSARPWLWDDNER</sequence>
<comment type="caution">
    <text evidence="1">The sequence shown here is derived from an EMBL/GenBank/DDBJ whole genome shotgun (WGS) entry which is preliminary data.</text>
</comment>
<gene>
    <name evidence="1" type="ORF">BGZ80_002392</name>
</gene>
<dbReference type="EMBL" id="JAAAID010001589">
    <property type="protein sequence ID" value="KAG0009432.1"/>
    <property type="molecule type" value="Genomic_DNA"/>
</dbReference>
<name>A0A9P6MQH1_9FUNG</name>
<reference evidence="1" key="1">
    <citation type="journal article" date="2020" name="Fungal Divers.">
        <title>Resolving the Mortierellaceae phylogeny through synthesis of multi-gene phylogenetics and phylogenomics.</title>
        <authorList>
            <person name="Vandepol N."/>
            <person name="Liber J."/>
            <person name="Desiro A."/>
            <person name="Na H."/>
            <person name="Kennedy M."/>
            <person name="Barry K."/>
            <person name="Grigoriev I.V."/>
            <person name="Miller A.N."/>
            <person name="O'Donnell K."/>
            <person name="Stajich J.E."/>
            <person name="Bonito G."/>
        </authorList>
    </citation>
    <scope>NUCLEOTIDE SEQUENCE</scope>
    <source>
        <strain evidence="1">NRRL 2769</strain>
    </source>
</reference>
<proteinExistence type="predicted"/>
<dbReference type="InterPro" id="IPR008948">
    <property type="entry name" value="L-Aspartase-like"/>
</dbReference>
<dbReference type="PANTHER" id="PTHR10362">
    <property type="entry name" value="HISTIDINE AMMONIA-LYASE"/>
    <property type="match status" value="1"/>
</dbReference>
<organism evidence="1 2">
    <name type="scientific">Entomortierella chlamydospora</name>
    <dbReference type="NCBI Taxonomy" id="101097"/>
    <lineage>
        <taxon>Eukaryota</taxon>
        <taxon>Fungi</taxon>
        <taxon>Fungi incertae sedis</taxon>
        <taxon>Mucoromycota</taxon>
        <taxon>Mortierellomycotina</taxon>
        <taxon>Mortierellomycetes</taxon>
        <taxon>Mortierellales</taxon>
        <taxon>Mortierellaceae</taxon>
        <taxon>Entomortierella</taxon>
    </lineage>
</organism>
<dbReference type="InterPro" id="IPR001106">
    <property type="entry name" value="Aromatic_Lyase"/>
</dbReference>
<dbReference type="Proteomes" id="UP000703661">
    <property type="component" value="Unassembled WGS sequence"/>
</dbReference>
<dbReference type="GO" id="GO:0003824">
    <property type="term" value="F:catalytic activity"/>
    <property type="evidence" value="ECO:0007669"/>
    <property type="project" value="InterPro"/>
</dbReference>
<dbReference type="SUPFAM" id="SSF48557">
    <property type="entry name" value="L-aspartase-like"/>
    <property type="match status" value="1"/>
</dbReference>
<dbReference type="Gene3D" id="1.20.200.10">
    <property type="entry name" value="Fumarase/aspartase (Central domain)"/>
    <property type="match status" value="1"/>
</dbReference>
<evidence type="ECO:0000313" key="1">
    <source>
        <dbReference type="EMBL" id="KAG0009432.1"/>
    </source>
</evidence>
<evidence type="ECO:0000313" key="2">
    <source>
        <dbReference type="Proteomes" id="UP000703661"/>
    </source>
</evidence>
<dbReference type="AlphaFoldDB" id="A0A9P6MQH1"/>